<dbReference type="GO" id="GO:0003729">
    <property type="term" value="F:mRNA binding"/>
    <property type="evidence" value="ECO:0000318"/>
    <property type="project" value="GO_Central"/>
</dbReference>
<evidence type="ECO:0000313" key="4">
    <source>
        <dbReference type="RefSeq" id="NP_001139065.2"/>
    </source>
</evidence>
<dbReference type="STRING" id="7955.ENSDARP00000122761"/>
<keyword evidence="3" id="KW-1185">Reference proteome</keyword>
<dbReference type="InterPro" id="IPR035979">
    <property type="entry name" value="RBD_domain_sf"/>
</dbReference>
<dbReference type="eggNOG" id="ENOG502RTV8">
    <property type="taxonomic scope" value="Eukaryota"/>
</dbReference>
<dbReference type="SUPFAM" id="SSF54928">
    <property type="entry name" value="RNA-binding domain, RBD"/>
    <property type="match status" value="1"/>
</dbReference>
<dbReference type="Bgee" id="ENSDARG00000093237">
    <property type="expression patterns" value="Expressed in bone element and 13 other cell types or tissues"/>
</dbReference>
<dbReference type="HOGENOM" id="CLU_441410_0_0_1"/>
<dbReference type="AGR" id="ZFIN:ZDB-GENE-090313-134"/>
<evidence type="ECO:0000313" key="3">
    <source>
        <dbReference type="Proteomes" id="UP000000437"/>
    </source>
</evidence>
<dbReference type="RefSeq" id="NP_001139065.2">
    <property type="nucleotide sequence ID" value="NM_001145593.2"/>
</dbReference>
<reference evidence="4" key="4">
    <citation type="submission" date="2025-04" db="UniProtKB">
        <authorList>
            <consortium name="RefSeq"/>
        </authorList>
    </citation>
    <scope>IDENTIFICATION</scope>
    <source>
        <strain evidence="4">Tuebingen</strain>
    </source>
</reference>
<dbReference type="GeneID" id="566247"/>
<dbReference type="OrthoDB" id="10072641at2759"/>
<reference evidence="2" key="1">
    <citation type="submission" date="2011-07" db="UniProtKB">
        <authorList>
            <consortium name="Ensembl"/>
        </authorList>
    </citation>
    <scope>IDENTIFICATION</scope>
    <source>
        <strain evidence="2">Tuebingen</strain>
    </source>
</reference>
<organism evidence="2">
    <name type="scientific">Danio rerio</name>
    <name type="common">Zebrafish</name>
    <name type="synonym">Brachydanio rerio</name>
    <dbReference type="NCBI Taxonomy" id="7955"/>
    <lineage>
        <taxon>Eukaryota</taxon>
        <taxon>Metazoa</taxon>
        <taxon>Chordata</taxon>
        <taxon>Craniata</taxon>
        <taxon>Vertebrata</taxon>
        <taxon>Euteleostomi</taxon>
        <taxon>Actinopterygii</taxon>
        <taxon>Neopterygii</taxon>
        <taxon>Teleostei</taxon>
        <taxon>Ostariophysi</taxon>
        <taxon>Cypriniformes</taxon>
        <taxon>Danionidae</taxon>
        <taxon>Danioninae</taxon>
        <taxon>Danio</taxon>
    </lineage>
</organism>
<accession>A0A8M1NT77</accession>
<evidence type="ECO:0000313" key="2">
    <source>
        <dbReference type="Ensembl" id="ENSDARP00000122761"/>
    </source>
</evidence>
<gene>
    <name evidence="2 4 5" type="primary">si:ch211-89o9.4</name>
    <name evidence="4" type="synonym">si:ch211-89o9.2</name>
    <name evidence="4" type="synonym">si:ch211-89o9.3</name>
</gene>
<dbReference type="AlphaFoldDB" id="F6NS95"/>
<name>F6NS95_DANRE</name>
<dbReference type="ZFIN" id="ZDB-GENE-090313-134">
    <property type="gene designation" value="si:ch211-89o9.4"/>
</dbReference>
<evidence type="ECO:0000256" key="1">
    <source>
        <dbReference type="SAM" id="MobiDB-lite"/>
    </source>
</evidence>
<sequence length="619" mass="69841">MKKNSVQRERNCSSDLTSGNIFAHTPQIHTRPVCWSQMSSIFSSPPLLFGTTQDFLCKLAQIEAQLLLNLISNAAGGNNAGYGNPFIPLLQPFGIQRSSFLRMNQPTGVFTLNRKNMDNIPQVFSFPSSPVTENNTVIANKISDFLSPMISSQYQSRTAKAMMRPDRPQTEEVEPKQPVMRDIATENLIKVLASLGLSLEDLEILSHFPDNQLTTEKLPLIIQDIQRHKETKGLEYEHDRWDSSNHVRSSRKLSYAPGKYHDQDQRHSEWQKCEKLSSYEQSCSSNFHRSTLSAERYSPSELVHQNFSTQSRTLKRVISGNKTDAFLKRPPCGPAEVTKLRPGSVFPPSQSKCSIRRCFGYRDCNKRRRYTRKRCFSSSQRYATSITSRNDHQQSSFPDVSETTKIYTAQTSTQSKGVIRVSGVPLDYSESELIKMASPFGHPVNILMATEIDTATCLEWKKALLILPTKSSAHEMVKVYSAIPLHMREQSLELVSQTVDLSSPVSVFHAFVRPLMSNGLLTPLDHLLVVCNMPNKPCAATGVLRLIKPFGQVLQTLVLNRNKVNADQCLSNKSSVQMVLEMESASVALSVYEWSRKIPCLYHNHHLSFFRGCDIQDKS</sequence>
<evidence type="ECO:0000313" key="5">
    <source>
        <dbReference type="ZFIN" id="ZDB-GENE-090313-134"/>
    </source>
</evidence>
<feature type="compositionally biased region" description="Basic and acidic residues" evidence="1">
    <location>
        <begin position="236"/>
        <end position="245"/>
    </location>
</feature>
<proteinExistence type="predicted"/>
<dbReference type="EMBL" id="BX511019">
    <property type="status" value="NOT_ANNOTATED_CDS"/>
    <property type="molecule type" value="Genomic_DNA"/>
</dbReference>
<dbReference type="GO" id="GO:0005634">
    <property type="term" value="C:nucleus"/>
    <property type="evidence" value="ECO:0000318"/>
    <property type="project" value="GO_Central"/>
</dbReference>
<dbReference type="Gene3D" id="3.30.70.330">
    <property type="match status" value="1"/>
</dbReference>
<protein>
    <submittedName>
        <fullName evidence="2">Si:ch211-89o9.4</fullName>
    </submittedName>
    <submittedName>
        <fullName evidence="4">Uncharacterized protein LOC566247</fullName>
    </submittedName>
</protein>
<feature type="region of interest" description="Disordered" evidence="1">
    <location>
        <begin position="236"/>
        <end position="266"/>
    </location>
</feature>
<reference evidence="2 3" key="2">
    <citation type="journal article" date="2013" name="Nature">
        <title>The zebrafish reference genome sequence and its relationship to the human genome.</title>
        <authorList>
            <consortium name="Genome Reference Consortium Zebrafish"/>
            <person name="Howe K."/>
            <person name="Clark M.D."/>
            <person name="Torroja C.F."/>
            <person name="Torrance J."/>
            <person name="Berthelot C."/>
            <person name="Muffato M."/>
            <person name="Collins J.E."/>
            <person name="Humphray S."/>
            <person name="McLaren K."/>
            <person name="Matthews L."/>
            <person name="McLaren S."/>
            <person name="Sealy I."/>
            <person name="Caccamo M."/>
            <person name="Churcher C."/>
            <person name="Scott C."/>
            <person name="Barrett J.C."/>
            <person name="Koch R."/>
            <person name="Rauch G.J."/>
            <person name="White S."/>
            <person name="Chow W."/>
            <person name="Kilian B."/>
            <person name="Quintais L.T."/>
            <person name="Guerra-Assuncao J.A."/>
            <person name="Zhou Y."/>
            <person name="Gu Y."/>
            <person name="Yen J."/>
            <person name="Vogel J.H."/>
            <person name="Eyre T."/>
            <person name="Redmond S."/>
            <person name="Banerjee R."/>
            <person name="Chi J."/>
            <person name="Fu B."/>
            <person name="Langley E."/>
            <person name="Maguire S.F."/>
            <person name="Laird G.K."/>
            <person name="Lloyd D."/>
            <person name="Kenyon E."/>
            <person name="Donaldson S."/>
            <person name="Sehra H."/>
            <person name="Almeida-King J."/>
            <person name="Loveland J."/>
            <person name="Trevanion S."/>
            <person name="Jones M."/>
            <person name="Quail M."/>
            <person name="Willey D."/>
            <person name="Hunt A."/>
            <person name="Burton J."/>
            <person name="Sims S."/>
            <person name="McLay K."/>
            <person name="Plumb B."/>
            <person name="Davis J."/>
            <person name="Clee C."/>
            <person name="Oliver K."/>
            <person name="Clark R."/>
            <person name="Riddle C."/>
            <person name="Elliot D."/>
            <person name="Eliott D."/>
            <person name="Threadgold G."/>
            <person name="Harden G."/>
            <person name="Ware D."/>
            <person name="Begum S."/>
            <person name="Mortimore B."/>
            <person name="Mortimer B."/>
            <person name="Kerry G."/>
            <person name="Heath P."/>
            <person name="Phillimore B."/>
            <person name="Tracey A."/>
            <person name="Corby N."/>
            <person name="Dunn M."/>
            <person name="Johnson C."/>
            <person name="Wood J."/>
            <person name="Clark S."/>
            <person name="Pelan S."/>
            <person name="Griffiths G."/>
            <person name="Smith M."/>
            <person name="Glithero R."/>
            <person name="Howden P."/>
            <person name="Barker N."/>
            <person name="Lloyd C."/>
            <person name="Stevens C."/>
            <person name="Harley J."/>
            <person name="Holt K."/>
            <person name="Panagiotidis G."/>
            <person name="Lovell J."/>
            <person name="Beasley H."/>
            <person name="Henderson C."/>
            <person name="Gordon D."/>
            <person name="Auger K."/>
            <person name="Wright D."/>
            <person name="Collins J."/>
            <person name="Raisen C."/>
            <person name="Dyer L."/>
            <person name="Leung K."/>
            <person name="Robertson L."/>
            <person name="Ambridge K."/>
            <person name="Leongamornlert D."/>
            <person name="McGuire S."/>
            <person name="Gilderthorp R."/>
            <person name="Griffiths C."/>
            <person name="Manthravadi D."/>
            <person name="Nichol S."/>
            <person name="Barker G."/>
            <person name="Whitehead S."/>
            <person name="Kay M."/>
            <person name="Brown J."/>
            <person name="Murnane C."/>
            <person name="Gray E."/>
            <person name="Humphries M."/>
            <person name="Sycamore N."/>
            <person name="Barker D."/>
            <person name="Saunders D."/>
            <person name="Wallis J."/>
            <person name="Babbage A."/>
            <person name="Hammond S."/>
            <person name="Mashreghi-Mohammadi M."/>
            <person name="Barr L."/>
            <person name="Martin S."/>
            <person name="Wray P."/>
            <person name="Ellington A."/>
            <person name="Matthews N."/>
            <person name="Ellwood M."/>
            <person name="Woodmansey R."/>
            <person name="Clark G."/>
            <person name="Cooper J."/>
            <person name="Cooper J."/>
            <person name="Tromans A."/>
            <person name="Grafham D."/>
            <person name="Skuce C."/>
            <person name="Pandian R."/>
            <person name="Andrews R."/>
            <person name="Harrison E."/>
            <person name="Kimberley A."/>
            <person name="Garnett J."/>
            <person name="Fosker N."/>
            <person name="Hall R."/>
            <person name="Garner P."/>
            <person name="Kelly D."/>
            <person name="Bird C."/>
            <person name="Palmer S."/>
            <person name="Gehring I."/>
            <person name="Berger A."/>
            <person name="Dooley C.M."/>
            <person name="Ersan-Urun Z."/>
            <person name="Eser C."/>
            <person name="Geiger H."/>
            <person name="Geisler M."/>
            <person name="Karotki L."/>
            <person name="Kirn A."/>
            <person name="Konantz J."/>
            <person name="Konantz M."/>
            <person name="Oberlander M."/>
            <person name="Rudolph-Geiger S."/>
            <person name="Teucke M."/>
            <person name="Lanz C."/>
            <person name="Raddatz G."/>
            <person name="Osoegawa K."/>
            <person name="Zhu B."/>
            <person name="Rapp A."/>
            <person name="Widaa S."/>
            <person name="Langford C."/>
            <person name="Yang F."/>
            <person name="Schuster S.C."/>
            <person name="Carter N.P."/>
            <person name="Harrow J."/>
            <person name="Ning Z."/>
            <person name="Herrero J."/>
            <person name="Searle S.M."/>
            <person name="Enright A."/>
            <person name="Geisler R."/>
            <person name="Plasterk R.H."/>
            <person name="Lee C."/>
            <person name="Westerfield M."/>
            <person name="de Jong P.J."/>
            <person name="Zon L.I."/>
            <person name="Postlethwait J.H."/>
            <person name="Nusslein-Volhard C."/>
            <person name="Hubbard T.J."/>
            <person name="Roest Crollius H."/>
            <person name="Rogers J."/>
            <person name="Stemple D.L."/>
        </authorList>
    </citation>
    <scope>NUCLEOTIDE SEQUENCE [LARGE SCALE GENOMIC DNA]</scope>
    <source>
        <strain evidence="2">Tuebingen</strain>
    </source>
</reference>
<dbReference type="GO" id="GO:0043484">
    <property type="term" value="P:regulation of RNA splicing"/>
    <property type="evidence" value="ECO:0000318"/>
    <property type="project" value="GO_Central"/>
</dbReference>
<dbReference type="Proteomes" id="UP000000437">
    <property type="component" value="Chromosome 1"/>
</dbReference>
<dbReference type="PaxDb" id="7955-ENSDARP00000122761"/>
<accession>F6NS95</accession>
<reference evidence="4" key="3">
    <citation type="journal article" date="2016" name="BMC Genomics">
        <title>Gene evolution and gene expression after whole genome duplication in fish: the PhyloFish database.</title>
        <authorList>
            <person name="Pasquier J."/>
            <person name="Cabau C."/>
            <person name="Nguyen T."/>
            <person name="Jouanno E."/>
            <person name="Severac D."/>
            <person name="Braasch I."/>
            <person name="Journot L."/>
            <person name="Pontarotti P."/>
            <person name="Klopp C."/>
            <person name="Postlethwait J.H."/>
            <person name="Guiguen Y."/>
            <person name="Bobe J."/>
        </authorList>
    </citation>
    <scope>NUCLEOTIDE SEQUENCE</scope>
    <source>
        <strain evidence="4">Tuebingen</strain>
    </source>
</reference>
<dbReference type="KEGG" id="dre:566247"/>
<dbReference type="InterPro" id="IPR012677">
    <property type="entry name" value="Nucleotide-bd_a/b_plait_sf"/>
</dbReference>
<dbReference type="Ensembl" id="ENSDART00000148251.4">
    <property type="protein sequence ID" value="ENSDARP00000122761.2"/>
    <property type="gene ID" value="ENSDARG00000093237.4"/>
</dbReference>
<dbReference type="GeneTree" id="ENSGT00940000153322"/>